<sequence>MNAKRAKCQMSSLSFEHSEGTVPRTWRSCHLPARRKEYVMRALLILASVMLIIGMAIAAFGERWSLGADANLMVTQNAVSNNWTGGETGSVSWTSNLTCLAEKQLHQKIHNRNTLELAFGQSYSQRKESKVWEKPVKSTDIIKLESIFRFTFGLFVDPFAGGKIESFFLDNSDPEKDRYVNPMTFTESFGLAKVLIKDGGREWTARLGAGFRQYLDRDVLVSPVANKRENLTANDGGLEFVNEFTTPLGNDRIVLINRITVFQAFFYSKAEELKGLPNEDYWKAPDVNWENILSGKVTEHIMVNLYTQLFYDKEMDLGAQFMQTLSLGLTYSFR</sequence>
<comment type="caution">
    <text evidence="2">The sequence shown here is derived from an EMBL/GenBank/DDBJ whole genome shotgun (WGS) entry which is preliminary data.</text>
</comment>
<keyword evidence="1" id="KW-0472">Membrane</keyword>
<dbReference type="AlphaFoldDB" id="A0A523UTC5"/>
<name>A0A523UTC5_UNCT6</name>
<keyword evidence="1" id="KW-0812">Transmembrane</keyword>
<accession>A0A523UTC5</accession>
<dbReference type="Proteomes" id="UP000315525">
    <property type="component" value="Unassembled WGS sequence"/>
</dbReference>
<feature type="transmembrane region" description="Helical" evidence="1">
    <location>
        <begin position="42"/>
        <end position="61"/>
    </location>
</feature>
<reference evidence="2 3" key="1">
    <citation type="submission" date="2019-03" db="EMBL/GenBank/DDBJ databases">
        <title>Metabolic potential of uncultured bacteria and archaea associated with petroleum seepage in deep-sea sediments.</title>
        <authorList>
            <person name="Dong X."/>
            <person name="Hubert C."/>
        </authorList>
    </citation>
    <scope>NUCLEOTIDE SEQUENCE [LARGE SCALE GENOMIC DNA]</scope>
    <source>
        <strain evidence="2">E44_bin18</strain>
    </source>
</reference>
<proteinExistence type="predicted"/>
<dbReference type="EMBL" id="SOJN01000075">
    <property type="protein sequence ID" value="TET45803.1"/>
    <property type="molecule type" value="Genomic_DNA"/>
</dbReference>
<dbReference type="Pfam" id="PF11276">
    <property type="entry name" value="DUF3078"/>
    <property type="match status" value="1"/>
</dbReference>
<dbReference type="InterPro" id="IPR021428">
    <property type="entry name" value="DUF3078"/>
</dbReference>
<evidence type="ECO:0000313" key="2">
    <source>
        <dbReference type="EMBL" id="TET45803.1"/>
    </source>
</evidence>
<evidence type="ECO:0000313" key="3">
    <source>
        <dbReference type="Proteomes" id="UP000315525"/>
    </source>
</evidence>
<organism evidence="2 3">
    <name type="scientific">candidate division TA06 bacterium</name>
    <dbReference type="NCBI Taxonomy" id="2250710"/>
    <lineage>
        <taxon>Bacteria</taxon>
        <taxon>Bacteria division TA06</taxon>
    </lineage>
</organism>
<protein>
    <submittedName>
        <fullName evidence="2">DUF3078 domain-containing protein</fullName>
    </submittedName>
</protein>
<evidence type="ECO:0000256" key="1">
    <source>
        <dbReference type="SAM" id="Phobius"/>
    </source>
</evidence>
<gene>
    <name evidence="2" type="ORF">E3J62_06430</name>
</gene>
<keyword evidence="1" id="KW-1133">Transmembrane helix</keyword>